<comment type="caution">
    <text evidence="1">The sequence shown here is derived from an EMBL/GenBank/DDBJ whole genome shotgun (WGS) entry which is preliminary data.</text>
</comment>
<dbReference type="Proteomes" id="UP000248188">
    <property type="component" value="Unassembled WGS sequence"/>
</dbReference>
<proteinExistence type="predicted"/>
<evidence type="ECO:0000313" key="1">
    <source>
        <dbReference type="EMBL" id="PYC40161.1"/>
    </source>
</evidence>
<protein>
    <recommendedName>
        <fullName evidence="3">Sel1 repeat family protein</fullName>
    </recommendedName>
</protein>
<reference evidence="1 2" key="1">
    <citation type="submission" date="2018-06" db="EMBL/GenBank/DDBJ databases">
        <title>Pseudomonas diversity within urban Lake Michigan freshwaters.</title>
        <authorList>
            <person name="Batrich M."/>
            <person name="Hatzopoulos T."/>
            <person name="Putonti C."/>
        </authorList>
    </citation>
    <scope>NUCLEOTIDE SEQUENCE [LARGE SCALE GENOMIC DNA]</scope>
    <source>
        <strain evidence="1 2">MB-090624</strain>
    </source>
</reference>
<evidence type="ECO:0000313" key="2">
    <source>
        <dbReference type="Proteomes" id="UP000248188"/>
    </source>
</evidence>
<dbReference type="SUPFAM" id="SSF81901">
    <property type="entry name" value="HCP-like"/>
    <property type="match status" value="2"/>
</dbReference>
<dbReference type="EMBL" id="QJRN01000004">
    <property type="protein sequence ID" value="PYC40161.1"/>
    <property type="molecule type" value="Genomic_DNA"/>
</dbReference>
<dbReference type="RefSeq" id="WP_110651986.1">
    <property type="nucleotide sequence ID" value="NZ_QJRN01000004.1"/>
</dbReference>
<dbReference type="InterPro" id="IPR006597">
    <property type="entry name" value="Sel1-like"/>
</dbReference>
<organism evidence="1 2">
    <name type="scientific">Pseudomonas protegens</name>
    <dbReference type="NCBI Taxonomy" id="380021"/>
    <lineage>
        <taxon>Bacteria</taxon>
        <taxon>Pseudomonadati</taxon>
        <taxon>Pseudomonadota</taxon>
        <taxon>Gammaproteobacteria</taxon>
        <taxon>Pseudomonadales</taxon>
        <taxon>Pseudomonadaceae</taxon>
        <taxon>Pseudomonas</taxon>
    </lineage>
</organism>
<name>A0A9Q6N9B3_9PSED</name>
<gene>
    <name evidence="1" type="ORF">DMX08_09160</name>
</gene>
<dbReference type="Gene3D" id="1.25.40.10">
    <property type="entry name" value="Tetratricopeptide repeat domain"/>
    <property type="match status" value="2"/>
</dbReference>
<dbReference type="PANTHER" id="PTHR11102">
    <property type="entry name" value="SEL-1-LIKE PROTEIN"/>
    <property type="match status" value="1"/>
</dbReference>
<dbReference type="AlphaFoldDB" id="A0A9Q6N9B3"/>
<evidence type="ECO:0008006" key="3">
    <source>
        <dbReference type="Google" id="ProtNLM"/>
    </source>
</evidence>
<sequence length="402" mass="45471">MTHTPTPRIPRWLREKEAQHDQNRVFNPDFLLLPNGQPVRELRLAGTDVNAYCLERFNTSLDDLIEAARQRFELATDSAAYLLAGVMAGIKLGEPGALQESLLQDVEHNLLACALQDYSDAKMQLGLLYCSAGKYFGHTEEEGLTWMLKAFESKHSDAAAELGIYYLRKERWDKAEQYLRKGDKRKCAMSAFKLAQMHHQGAGRIEQNIQKAFKLYGQASMRGYPDATVEMVELYLNDPQAFSLHATPEELLREAIADGLPRAMFWLADLFEQGQHVQQDLDEAVALYQQAADHGFAVAQLIMGNIYEDSRPATFSVPKDIDQAIHWYKRAANNPENDEVRKRAFLALGDIGMRTHQYEHARDCFLNATRFGSVSGHRLAAEAAQLHDAQQFNKGGQITWPN</sequence>
<dbReference type="PANTHER" id="PTHR11102:SF160">
    <property type="entry name" value="ERAD-ASSOCIATED E3 UBIQUITIN-PROTEIN LIGASE COMPONENT HRD3"/>
    <property type="match status" value="1"/>
</dbReference>
<dbReference type="Pfam" id="PF08238">
    <property type="entry name" value="Sel1"/>
    <property type="match status" value="3"/>
</dbReference>
<dbReference type="InterPro" id="IPR050767">
    <property type="entry name" value="Sel1_AlgK"/>
</dbReference>
<dbReference type="InterPro" id="IPR011990">
    <property type="entry name" value="TPR-like_helical_dom_sf"/>
</dbReference>
<dbReference type="SMART" id="SM00671">
    <property type="entry name" value="SEL1"/>
    <property type="match status" value="3"/>
</dbReference>
<accession>A0A9Q6N9B3</accession>